<dbReference type="eggNOG" id="COG3468">
    <property type="taxonomic scope" value="Bacteria"/>
</dbReference>
<dbReference type="EMBL" id="CP012109">
    <property type="protein sequence ID" value="AKQ63412.1"/>
    <property type="molecule type" value="Genomic_DNA"/>
</dbReference>
<dbReference type="InterPro" id="IPR003961">
    <property type="entry name" value="FN3_dom"/>
</dbReference>
<accession>A0A0H4X6B1</accession>
<evidence type="ECO:0000313" key="3">
    <source>
        <dbReference type="Proteomes" id="UP000009026"/>
    </source>
</evidence>
<dbReference type="PATRIC" id="fig|1297742.4.peg.332"/>
<keyword evidence="3" id="KW-1185">Reference proteome</keyword>
<feature type="domain" description="Fibronectin type-III" evidence="1">
    <location>
        <begin position="366"/>
        <end position="476"/>
    </location>
</feature>
<reference evidence="2 3" key="1">
    <citation type="journal article" date="2016" name="PLoS ONE">
        <title>Complete Genome Sequence and Comparative Genomics of a Novel Myxobacterium Myxococcus hansupus.</title>
        <authorList>
            <person name="Sharma G."/>
            <person name="Narwani T."/>
            <person name="Subramanian S."/>
        </authorList>
    </citation>
    <scope>NUCLEOTIDE SEQUENCE [LARGE SCALE GENOMIC DNA]</scope>
    <source>
        <strain evidence="3">mixupus</strain>
    </source>
</reference>
<dbReference type="PROSITE" id="PS50853">
    <property type="entry name" value="FN3"/>
    <property type="match status" value="1"/>
</dbReference>
<gene>
    <name evidence="2" type="ORF">A176_000324</name>
</gene>
<dbReference type="CDD" id="cd00063">
    <property type="entry name" value="FN3"/>
    <property type="match status" value="1"/>
</dbReference>
<dbReference type="SUPFAM" id="SSF49265">
    <property type="entry name" value="Fibronectin type III"/>
    <property type="match status" value="1"/>
</dbReference>
<dbReference type="InterPro" id="IPR013783">
    <property type="entry name" value="Ig-like_fold"/>
</dbReference>
<dbReference type="Proteomes" id="UP000009026">
    <property type="component" value="Chromosome"/>
</dbReference>
<evidence type="ECO:0000259" key="1">
    <source>
        <dbReference type="PROSITE" id="PS50853"/>
    </source>
</evidence>
<dbReference type="KEGG" id="mym:A176_000324"/>
<protein>
    <submittedName>
        <fullName evidence="2">Putative Ig-like domain (Group 1)</fullName>
    </submittedName>
</protein>
<evidence type="ECO:0000313" key="2">
    <source>
        <dbReference type="EMBL" id="AKQ63412.1"/>
    </source>
</evidence>
<dbReference type="Gene3D" id="2.60.40.10">
    <property type="entry name" value="Immunoglobulins"/>
    <property type="match status" value="1"/>
</dbReference>
<name>A0A0H4X6B1_9BACT</name>
<sequence length="484" mass="51871">MAPAEERDIAGTSTVFVMNTMRYFTSVGVAVRGRDMSDNPPEILVPNGNTFTRITGTPYGGGYRFLNVPEREYYLKSWHTYIVTDERHVELGSNRLGRADTVRTDYFETPLELDLTNLAPWRQGGTYAQNSRLHFVSGNLGVAGAATLYDLVAQGATSMSTTNAEMYHYAGDTLPVFEAAKGDELYVTQLSGVSQGMMANGQALTAATIVRSLEFPALDFTANGATPLIINGAMQEVPLSNVSLEWRLGAYAAHASAVHPNAAPRTPTFSIEVSAHGPDEGWVGYSGEVFTAQLPQGASFTLAQNLKYGNPYPSHWRLLGSANYTYSTAEVLPVIGGAPRSMSGAISVTDYLDNLVISPIAPTLTPPRSLAIDGIPATSQRVVGNSSPVISWQPPANGAPTAYRVDLISHTSTHSGIIKGTFYLSGTESEVRIPAGTLESGTVYNVRVVAIDGPNAEVTREPHRSYDSLPMTTASAITSFFNTP</sequence>
<organism evidence="2 3">
    <name type="scientific">Pseudomyxococcus hansupus</name>
    <dbReference type="NCBI Taxonomy" id="1297742"/>
    <lineage>
        <taxon>Bacteria</taxon>
        <taxon>Pseudomonadati</taxon>
        <taxon>Myxococcota</taxon>
        <taxon>Myxococcia</taxon>
        <taxon>Myxococcales</taxon>
        <taxon>Cystobacterineae</taxon>
        <taxon>Myxococcaceae</taxon>
        <taxon>Pseudomyxococcus</taxon>
    </lineage>
</organism>
<dbReference type="AlphaFoldDB" id="A0A0H4X6B1"/>
<dbReference type="InterPro" id="IPR036116">
    <property type="entry name" value="FN3_sf"/>
</dbReference>
<proteinExistence type="predicted"/>